<accession>A0AA38L6Z9</accession>
<organism evidence="1 2">
    <name type="scientific">Taxus chinensis</name>
    <name type="common">Chinese yew</name>
    <name type="synonym">Taxus wallichiana var. chinensis</name>
    <dbReference type="NCBI Taxonomy" id="29808"/>
    <lineage>
        <taxon>Eukaryota</taxon>
        <taxon>Viridiplantae</taxon>
        <taxon>Streptophyta</taxon>
        <taxon>Embryophyta</taxon>
        <taxon>Tracheophyta</taxon>
        <taxon>Spermatophyta</taxon>
        <taxon>Pinopsida</taxon>
        <taxon>Pinidae</taxon>
        <taxon>Conifers II</taxon>
        <taxon>Cupressales</taxon>
        <taxon>Taxaceae</taxon>
        <taxon>Taxus</taxon>
    </lineage>
</organism>
<gene>
    <name evidence="1" type="ORF">KI387_022403</name>
</gene>
<evidence type="ECO:0000313" key="1">
    <source>
        <dbReference type="EMBL" id="KAH9313776.1"/>
    </source>
</evidence>
<sequence length="153" mass="17446">MGTPRIEYGGGGGGGEEFEFEYVDRATSEMLLDKFADMSAYDFNYEESAIWSPLNPSLYNYTNTYLSEIKPKKKKQKQKQQGKLMKRFFRRSSRTLPLNSSSSSFFASAQKAQAWTRLLRVASRCFKGGRPSLSSSMRFLHLPNEISLSESLH</sequence>
<dbReference type="PANTHER" id="PTHR34287">
    <property type="entry name" value="OS06G0551500 PROTEIN-RELATED"/>
    <property type="match status" value="1"/>
</dbReference>
<comment type="caution">
    <text evidence="1">The sequence shown here is derived from an EMBL/GenBank/DDBJ whole genome shotgun (WGS) entry which is preliminary data.</text>
</comment>
<keyword evidence="2" id="KW-1185">Reference proteome</keyword>
<dbReference type="OMA" id="ASRCFKA"/>
<dbReference type="EMBL" id="JAHRHJ020000005">
    <property type="protein sequence ID" value="KAH9313776.1"/>
    <property type="molecule type" value="Genomic_DNA"/>
</dbReference>
<proteinExistence type="predicted"/>
<evidence type="ECO:0000313" key="2">
    <source>
        <dbReference type="Proteomes" id="UP000824469"/>
    </source>
</evidence>
<dbReference type="PANTHER" id="PTHR34287:SF4">
    <property type="entry name" value="OS04G0504200 PROTEIN"/>
    <property type="match status" value="1"/>
</dbReference>
<reference evidence="1 2" key="1">
    <citation type="journal article" date="2021" name="Nat. Plants">
        <title>The Taxus genome provides insights into paclitaxel biosynthesis.</title>
        <authorList>
            <person name="Xiong X."/>
            <person name="Gou J."/>
            <person name="Liao Q."/>
            <person name="Li Y."/>
            <person name="Zhou Q."/>
            <person name="Bi G."/>
            <person name="Li C."/>
            <person name="Du R."/>
            <person name="Wang X."/>
            <person name="Sun T."/>
            <person name="Guo L."/>
            <person name="Liang H."/>
            <person name="Lu P."/>
            <person name="Wu Y."/>
            <person name="Zhang Z."/>
            <person name="Ro D.K."/>
            <person name="Shang Y."/>
            <person name="Huang S."/>
            <person name="Yan J."/>
        </authorList>
    </citation>
    <scope>NUCLEOTIDE SEQUENCE [LARGE SCALE GENOMIC DNA]</scope>
    <source>
        <strain evidence="1">Ta-2019</strain>
    </source>
</reference>
<dbReference type="Proteomes" id="UP000824469">
    <property type="component" value="Unassembled WGS sequence"/>
</dbReference>
<name>A0AA38L6Z9_TAXCH</name>
<dbReference type="AlphaFoldDB" id="A0AA38L6Z9"/>
<protein>
    <submittedName>
        <fullName evidence="1">Uncharacterized protein</fullName>
    </submittedName>
</protein>